<dbReference type="NCBIfam" id="TIGR00229">
    <property type="entry name" value="sensory_box"/>
    <property type="match status" value="1"/>
</dbReference>
<dbReference type="PROSITE" id="PS50801">
    <property type="entry name" value="STAS"/>
    <property type="match status" value="1"/>
</dbReference>
<dbReference type="Gene3D" id="3.30.450.20">
    <property type="entry name" value="PAS domain"/>
    <property type="match status" value="1"/>
</dbReference>
<dbReference type="InterPro" id="IPR002645">
    <property type="entry name" value="STAS_dom"/>
</dbReference>
<reference evidence="4 5" key="1">
    <citation type="journal article" date="2007" name="Nat. Biotechnol.">
        <title>Complete genome sequence of the myxobacterium Sorangium cellulosum.</title>
        <authorList>
            <person name="Schneiker S."/>
            <person name="Perlova O."/>
            <person name="Kaiser O."/>
            <person name="Gerth K."/>
            <person name="Alici A."/>
            <person name="Altmeyer M.O."/>
            <person name="Bartels D."/>
            <person name="Bekel T."/>
            <person name="Beyer S."/>
            <person name="Bode E."/>
            <person name="Bode H.B."/>
            <person name="Bolten C.J."/>
            <person name="Choudhuri J.V."/>
            <person name="Doss S."/>
            <person name="Elnakady Y.A."/>
            <person name="Frank B."/>
            <person name="Gaigalat L."/>
            <person name="Goesmann A."/>
            <person name="Groeger C."/>
            <person name="Gross F."/>
            <person name="Jelsbak L."/>
            <person name="Jelsbak L."/>
            <person name="Kalinowski J."/>
            <person name="Kegler C."/>
            <person name="Knauber T."/>
            <person name="Konietzny S."/>
            <person name="Kopp M."/>
            <person name="Krause L."/>
            <person name="Krug D."/>
            <person name="Linke B."/>
            <person name="Mahmud T."/>
            <person name="Martinez-Arias R."/>
            <person name="McHardy A.C."/>
            <person name="Merai M."/>
            <person name="Meyer F."/>
            <person name="Mormann S."/>
            <person name="Munoz-Dorado J."/>
            <person name="Perez J."/>
            <person name="Pradella S."/>
            <person name="Rachid S."/>
            <person name="Raddatz G."/>
            <person name="Rosenau F."/>
            <person name="Rueckert C."/>
            <person name="Sasse F."/>
            <person name="Scharfe M."/>
            <person name="Schuster S.C."/>
            <person name="Suen G."/>
            <person name="Treuner-Lange A."/>
            <person name="Velicer G.J."/>
            <person name="Vorholter F.-J."/>
            <person name="Weissman K.J."/>
            <person name="Welch R.D."/>
            <person name="Wenzel S.C."/>
            <person name="Whitworth D.E."/>
            <person name="Wilhelm S."/>
            <person name="Wittmann C."/>
            <person name="Bloecker H."/>
            <person name="Puehler A."/>
            <person name="Mueller R."/>
        </authorList>
    </citation>
    <scope>NUCLEOTIDE SEQUENCE [LARGE SCALE GENOMIC DNA]</scope>
    <source>
        <strain evidence="5">So ce56</strain>
    </source>
</reference>
<dbReference type="RefSeq" id="WP_012241590.1">
    <property type="nucleotide sequence ID" value="NC_010162.1"/>
</dbReference>
<dbReference type="SUPFAM" id="SSF55785">
    <property type="entry name" value="PYP-like sensor domain (PAS domain)"/>
    <property type="match status" value="1"/>
</dbReference>
<dbReference type="STRING" id="448385.sce8979"/>
<name>A9G9A8_SORC5</name>
<gene>
    <name evidence="4" type="ordered locus">sce8979</name>
</gene>
<evidence type="ECO:0000259" key="2">
    <source>
        <dbReference type="PROSITE" id="PS50112"/>
    </source>
</evidence>
<dbReference type="SUPFAM" id="SSF52091">
    <property type="entry name" value="SpoIIaa-like"/>
    <property type="match status" value="1"/>
</dbReference>
<protein>
    <submittedName>
        <fullName evidence="4">Anti-anti sigma factor protein</fullName>
    </submittedName>
</protein>
<dbReference type="Gene3D" id="3.30.750.24">
    <property type="entry name" value="STAS domain"/>
    <property type="match status" value="1"/>
</dbReference>
<dbReference type="PANTHER" id="PTHR33745">
    <property type="entry name" value="RSBT ANTAGONIST PROTEIN RSBS-RELATED"/>
    <property type="match status" value="1"/>
</dbReference>
<dbReference type="PROSITE" id="PS50112">
    <property type="entry name" value="PAS"/>
    <property type="match status" value="1"/>
</dbReference>
<dbReference type="InterPro" id="IPR035965">
    <property type="entry name" value="PAS-like_dom_sf"/>
</dbReference>
<dbReference type="SMART" id="SM00091">
    <property type="entry name" value="PAS"/>
    <property type="match status" value="1"/>
</dbReference>
<keyword evidence="5" id="KW-1185">Reference proteome</keyword>
<feature type="domain" description="STAS" evidence="3">
    <location>
        <begin position="209"/>
        <end position="324"/>
    </location>
</feature>
<dbReference type="eggNOG" id="COG1366">
    <property type="taxonomic scope" value="Bacteria"/>
</dbReference>
<dbReference type="AlphaFoldDB" id="A9G9A8"/>
<dbReference type="PANTHER" id="PTHR33745:SF3">
    <property type="entry name" value="RSBT CO-ANTAGONIST PROTEIN RSBRC"/>
    <property type="match status" value="1"/>
</dbReference>
<keyword evidence="1" id="KW-0597">Phosphoprotein</keyword>
<dbReference type="BioCyc" id="SCEL448385:SCE_RS46000-MONOMER"/>
<dbReference type="Proteomes" id="UP000002139">
    <property type="component" value="Chromosome"/>
</dbReference>
<evidence type="ECO:0000313" key="5">
    <source>
        <dbReference type="Proteomes" id="UP000002139"/>
    </source>
</evidence>
<dbReference type="InterPro" id="IPR013656">
    <property type="entry name" value="PAS_4"/>
</dbReference>
<accession>A9G9A8</accession>
<dbReference type="KEGG" id="scl:sce8979"/>
<dbReference type="Pfam" id="PF08448">
    <property type="entry name" value="PAS_4"/>
    <property type="match status" value="1"/>
</dbReference>
<sequence>MRQLTDALDGQPLERALRARCTGDVERSFALRCVVLTRGDDGAAHQILVSAEDVTERARREVELQRSEALFHAFLEHMPAMMFAKDPDSRYVVLNAQFERFMGMEPGSGAGMRDHDMLPDDIVAQVKAADDAVRNTGVATAFEESVPHPTEGIKQFHSVKFPVRGPGLPEGTVGGAAIDITAIKRAEAERQEAQLAVIAAQQAIIRELATPLLPIADGVLVMPLIGTLDPERASRIIETLLSGVGAHQATIAIIDITGVRSVDAQVAGVLMQAARAVRLLGARVVLTGIQPAIARMLIDIGVDLQGLVTEATLRSGIDYALRTRERRGGSISG</sequence>
<dbReference type="Pfam" id="PF01740">
    <property type="entry name" value="STAS"/>
    <property type="match status" value="1"/>
</dbReference>
<dbReference type="InterPro" id="IPR036513">
    <property type="entry name" value="STAS_dom_sf"/>
</dbReference>
<evidence type="ECO:0000259" key="3">
    <source>
        <dbReference type="PROSITE" id="PS50801"/>
    </source>
</evidence>
<dbReference type="HOGENOM" id="CLU_026775_4_0_7"/>
<dbReference type="EMBL" id="AM746676">
    <property type="protein sequence ID" value="CAN99151.1"/>
    <property type="molecule type" value="Genomic_DNA"/>
</dbReference>
<dbReference type="InterPro" id="IPR051932">
    <property type="entry name" value="Bact_StressResp_Reg"/>
</dbReference>
<proteinExistence type="predicted"/>
<evidence type="ECO:0000313" key="4">
    <source>
        <dbReference type="EMBL" id="CAN99151.1"/>
    </source>
</evidence>
<feature type="domain" description="PAS" evidence="2">
    <location>
        <begin position="67"/>
        <end position="136"/>
    </location>
</feature>
<evidence type="ECO:0000256" key="1">
    <source>
        <dbReference type="ARBA" id="ARBA00022553"/>
    </source>
</evidence>
<dbReference type="InterPro" id="IPR000014">
    <property type="entry name" value="PAS"/>
</dbReference>
<dbReference type="CDD" id="cd07041">
    <property type="entry name" value="STAS_RsbR_RsbS_like"/>
    <property type="match status" value="1"/>
</dbReference>
<organism evidence="4 5">
    <name type="scientific">Sorangium cellulosum (strain So ce56)</name>
    <name type="common">Polyangium cellulosum (strain So ce56)</name>
    <dbReference type="NCBI Taxonomy" id="448385"/>
    <lineage>
        <taxon>Bacteria</taxon>
        <taxon>Pseudomonadati</taxon>
        <taxon>Myxococcota</taxon>
        <taxon>Polyangia</taxon>
        <taxon>Polyangiales</taxon>
        <taxon>Polyangiaceae</taxon>
        <taxon>Sorangium</taxon>
    </lineage>
</organism>
<dbReference type="OrthoDB" id="9800154at2"/>